<dbReference type="GO" id="GO:0006310">
    <property type="term" value="P:DNA recombination"/>
    <property type="evidence" value="ECO:0007669"/>
    <property type="project" value="UniProtKB-KW"/>
</dbReference>
<dbReference type="InterPro" id="IPR050090">
    <property type="entry name" value="Tyrosine_recombinase_XerCD"/>
</dbReference>
<dbReference type="Gene3D" id="1.10.443.10">
    <property type="entry name" value="Intergrase catalytic core"/>
    <property type="match status" value="1"/>
</dbReference>
<keyword evidence="1" id="KW-0233">DNA recombination</keyword>
<sequence>MESYCNFEIPKKSHAFKPYIFSVIEINEFFEVADRYPKKKSTYTHLVVPLFFRLLYYCGLRCAEAINLHIRDINIKNQTLYIEKSKYGKSRYVPMSEDVLKHIIEYINIVHNNSDTDALLFTNVHGDPLSEKCIYTKFRNILWKAGIMHGGRGNGPRMHDLRHSYAVHRLQQWIEDGVNTNSMLPYLSAYMGHENIYMTEEYLHLTYEQFSLITQKMEPFNSVIPKVGDYLG</sequence>
<proteinExistence type="predicted"/>
<dbReference type="AlphaFoldDB" id="A0A926ITL8"/>
<accession>A0A926ITL8</accession>
<keyword evidence="4" id="KW-1185">Reference proteome</keyword>
<dbReference type="SUPFAM" id="SSF56349">
    <property type="entry name" value="DNA breaking-rejoining enzymes"/>
    <property type="match status" value="1"/>
</dbReference>
<dbReference type="Proteomes" id="UP000647416">
    <property type="component" value="Unassembled WGS sequence"/>
</dbReference>
<gene>
    <name evidence="3" type="ORF">H8706_11890</name>
</gene>
<name>A0A926ITL8_9FIRM</name>
<evidence type="ECO:0000313" key="3">
    <source>
        <dbReference type="EMBL" id="MBC8597554.1"/>
    </source>
</evidence>
<comment type="caution">
    <text evidence="3">The sequence shown here is derived from an EMBL/GenBank/DDBJ whole genome shotgun (WGS) entry which is preliminary data.</text>
</comment>
<dbReference type="GO" id="GO:0003677">
    <property type="term" value="F:DNA binding"/>
    <property type="evidence" value="ECO:0007669"/>
    <property type="project" value="InterPro"/>
</dbReference>
<evidence type="ECO:0000313" key="4">
    <source>
        <dbReference type="Proteomes" id="UP000647416"/>
    </source>
</evidence>
<dbReference type="PANTHER" id="PTHR30349:SF64">
    <property type="entry name" value="PROPHAGE INTEGRASE INTD-RELATED"/>
    <property type="match status" value="1"/>
</dbReference>
<reference evidence="3" key="1">
    <citation type="submission" date="2020-08" db="EMBL/GenBank/DDBJ databases">
        <title>Genome public.</title>
        <authorList>
            <person name="Liu C."/>
            <person name="Sun Q."/>
        </authorList>
    </citation>
    <scope>NUCLEOTIDE SEQUENCE</scope>
    <source>
        <strain evidence="3">NSJ-50</strain>
    </source>
</reference>
<protein>
    <submittedName>
        <fullName evidence="3">Tyrosine-type recombinase/integrase</fullName>
    </submittedName>
</protein>
<dbReference type="InterPro" id="IPR011010">
    <property type="entry name" value="DNA_brk_join_enz"/>
</dbReference>
<dbReference type="EMBL" id="JACRTE010000056">
    <property type="protein sequence ID" value="MBC8597554.1"/>
    <property type="molecule type" value="Genomic_DNA"/>
</dbReference>
<organism evidence="3 4">
    <name type="scientific">Qingrenia yutianensis</name>
    <dbReference type="NCBI Taxonomy" id="2763676"/>
    <lineage>
        <taxon>Bacteria</taxon>
        <taxon>Bacillati</taxon>
        <taxon>Bacillota</taxon>
        <taxon>Clostridia</taxon>
        <taxon>Eubacteriales</taxon>
        <taxon>Oscillospiraceae</taxon>
        <taxon>Qingrenia</taxon>
    </lineage>
</organism>
<dbReference type="RefSeq" id="WP_262432818.1">
    <property type="nucleotide sequence ID" value="NZ_JACRTE010000056.1"/>
</dbReference>
<dbReference type="GO" id="GO:0015074">
    <property type="term" value="P:DNA integration"/>
    <property type="evidence" value="ECO:0007669"/>
    <property type="project" value="InterPro"/>
</dbReference>
<dbReference type="Pfam" id="PF00589">
    <property type="entry name" value="Phage_integrase"/>
    <property type="match status" value="1"/>
</dbReference>
<dbReference type="InterPro" id="IPR013762">
    <property type="entry name" value="Integrase-like_cat_sf"/>
</dbReference>
<dbReference type="PROSITE" id="PS51898">
    <property type="entry name" value="TYR_RECOMBINASE"/>
    <property type="match status" value="1"/>
</dbReference>
<evidence type="ECO:0000259" key="2">
    <source>
        <dbReference type="PROSITE" id="PS51898"/>
    </source>
</evidence>
<evidence type="ECO:0000256" key="1">
    <source>
        <dbReference type="ARBA" id="ARBA00023172"/>
    </source>
</evidence>
<dbReference type="InterPro" id="IPR002104">
    <property type="entry name" value="Integrase_catalytic"/>
</dbReference>
<dbReference type="PANTHER" id="PTHR30349">
    <property type="entry name" value="PHAGE INTEGRASE-RELATED"/>
    <property type="match status" value="1"/>
</dbReference>
<feature type="domain" description="Tyr recombinase" evidence="2">
    <location>
        <begin position="16"/>
        <end position="215"/>
    </location>
</feature>